<evidence type="ECO:0000256" key="1">
    <source>
        <dbReference type="ARBA" id="ARBA00007831"/>
    </source>
</evidence>
<comment type="caution">
    <text evidence="3">The sequence shown here is derived from an EMBL/GenBank/DDBJ whole genome shotgun (WGS) entry which is preliminary data.</text>
</comment>
<dbReference type="EMBL" id="CAKLCB010000351">
    <property type="protein sequence ID" value="CAH0520357.1"/>
    <property type="molecule type" value="Genomic_DNA"/>
</dbReference>
<organism evidence="3 4">
    <name type="scientific">Peronospora belbahrii</name>
    <dbReference type="NCBI Taxonomy" id="622444"/>
    <lineage>
        <taxon>Eukaryota</taxon>
        <taxon>Sar</taxon>
        <taxon>Stramenopiles</taxon>
        <taxon>Oomycota</taxon>
        <taxon>Peronosporomycetes</taxon>
        <taxon>Peronosporales</taxon>
        <taxon>Peronosporaceae</taxon>
        <taxon>Peronospora</taxon>
    </lineage>
</organism>
<evidence type="ECO:0000256" key="2">
    <source>
        <dbReference type="SAM" id="MobiDB-lite"/>
    </source>
</evidence>
<reference evidence="3 4" key="1">
    <citation type="submission" date="2021-11" db="EMBL/GenBank/DDBJ databases">
        <authorList>
            <person name="Islam A."/>
            <person name="Islam S."/>
            <person name="Flora M.S."/>
            <person name="Rahman M."/>
            <person name="Ziaur R.M."/>
            <person name="Epstein J.H."/>
            <person name="Hassan M."/>
            <person name="Klassen M."/>
            <person name="Woodard K."/>
            <person name="Webb A."/>
            <person name="Webby R.J."/>
            <person name="El Zowalaty M.E."/>
        </authorList>
    </citation>
    <scope>NUCLEOTIDE SEQUENCE [LARGE SCALE GENOMIC DNA]</scope>
    <source>
        <strain evidence="3">Pbs1</strain>
    </source>
</reference>
<protein>
    <submittedName>
        <fullName evidence="3">Uncharacterized protein</fullName>
    </submittedName>
</protein>
<dbReference type="Gene3D" id="1.10.220.10">
    <property type="entry name" value="Annexin"/>
    <property type="match status" value="1"/>
</dbReference>
<proteinExistence type="inferred from homology"/>
<accession>A0ABN8D5B6</accession>
<dbReference type="PANTHER" id="PTHR10502">
    <property type="entry name" value="ANNEXIN"/>
    <property type="match status" value="1"/>
</dbReference>
<dbReference type="Proteomes" id="UP001158986">
    <property type="component" value="Unassembled WGS sequence"/>
</dbReference>
<evidence type="ECO:0000313" key="3">
    <source>
        <dbReference type="EMBL" id="CAH0520357.1"/>
    </source>
</evidence>
<dbReference type="SUPFAM" id="SSF47874">
    <property type="entry name" value="Annexin"/>
    <property type="match status" value="1"/>
</dbReference>
<name>A0ABN8D5B6_9STRA</name>
<feature type="compositionally biased region" description="Low complexity" evidence="2">
    <location>
        <begin position="11"/>
        <end position="24"/>
    </location>
</feature>
<comment type="similarity">
    <text evidence="1">Belongs to the annexin family.</text>
</comment>
<gene>
    <name evidence="3" type="ORF">PBS001_LOCUS6841</name>
</gene>
<dbReference type="InterPro" id="IPR037104">
    <property type="entry name" value="Annexin_sf"/>
</dbReference>
<evidence type="ECO:0000313" key="4">
    <source>
        <dbReference type="Proteomes" id="UP001158986"/>
    </source>
</evidence>
<feature type="region of interest" description="Disordered" evidence="2">
    <location>
        <begin position="1"/>
        <end position="24"/>
    </location>
</feature>
<dbReference type="PANTHER" id="PTHR10502:SF102">
    <property type="entry name" value="ANNEXIN B11"/>
    <property type="match status" value="1"/>
</dbReference>
<sequence>MAALVPYDANIPQRRQSGGRPRPSICAPWPLRTRKHGESLVKAAAHEFRGEAEKAVLFLIRMTTEPLELLAELFDETTKGFGTDENALSSAVVRYHIVLHDIKPVYEKSMVRSCGIALPKEVSGDYGDLLLSVFDARD</sequence>
<keyword evidence="4" id="KW-1185">Reference proteome</keyword>